<dbReference type="InterPro" id="IPR003464">
    <property type="entry name" value="Muconolactone_d_Isoase"/>
</dbReference>
<evidence type="ECO:0000256" key="2">
    <source>
        <dbReference type="ARBA" id="ARBA00005193"/>
    </source>
</evidence>
<dbReference type="NCBIfam" id="TIGR03221">
    <property type="entry name" value="muco_delta"/>
    <property type="match status" value="1"/>
</dbReference>
<keyword evidence="6 9" id="KW-0058">Aromatic hydrocarbons catabolism</keyword>
<dbReference type="SUPFAM" id="SSF54909">
    <property type="entry name" value="Dimeric alpha+beta barrel"/>
    <property type="match status" value="1"/>
</dbReference>
<comment type="subunit">
    <text evidence="4">Homodecamer.</text>
</comment>
<dbReference type="EMBL" id="JBEGDP010000003">
    <property type="protein sequence ID" value="MEQ7846731.1"/>
    <property type="molecule type" value="Genomic_DNA"/>
</dbReference>
<evidence type="ECO:0000256" key="1">
    <source>
        <dbReference type="ARBA" id="ARBA00001739"/>
    </source>
</evidence>
<evidence type="ECO:0000256" key="9">
    <source>
        <dbReference type="PIRNR" id="PIRNR001486"/>
    </source>
</evidence>
<comment type="catalytic activity">
    <reaction evidence="1 9">
        <text>(S)-muconolactone = (4,5-dihydro-5-oxofuran-2-yl)-acetate</text>
        <dbReference type="Rhea" id="RHEA:12348"/>
        <dbReference type="ChEBI" id="CHEBI:58425"/>
        <dbReference type="ChEBI" id="CHEBI:58736"/>
        <dbReference type="EC" id="5.3.3.4"/>
    </reaction>
</comment>
<evidence type="ECO:0000313" key="11">
    <source>
        <dbReference type="EMBL" id="MEQ7846731.1"/>
    </source>
</evidence>
<dbReference type="InterPro" id="IPR026029">
    <property type="entry name" value="MLI_dom"/>
</dbReference>
<dbReference type="Proteomes" id="UP001482520">
    <property type="component" value="Unassembled WGS sequence"/>
</dbReference>
<dbReference type="PIRSF" id="PIRSF001486">
    <property type="entry name" value="CatC"/>
    <property type="match status" value="1"/>
</dbReference>
<evidence type="ECO:0000256" key="8">
    <source>
        <dbReference type="NCBIfam" id="TIGR03221"/>
    </source>
</evidence>
<comment type="similarity">
    <text evidence="3 9">Belongs to the muconolactone Delta-isomerase family.</text>
</comment>
<organism evidence="11 12">
    <name type="scientific">Nocardioides kribbensis</name>
    <dbReference type="NCBI Taxonomy" id="305517"/>
    <lineage>
        <taxon>Bacteria</taxon>
        <taxon>Bacillati</taxon>
        <taxon>Actinomycetota</taxon>
        <taxon>Actinomycetes</taxon>
        <taxon>Propionibacteriales</taxon>
        <taxon>Nocardioidaceae</taxon>
        <taxon>Nocardioides</taxon>
    </lineage>
</organism>
<keyword evidence="12" id="KW-1185">Reference proteome</keyword>
<dbReference type="Pfam" id="PF02426">
    <property type="entry name" value="MIase"/>
    <property type="match status" value="1"/>
</dbReference>
<evidence type="ECO:0000256" key="6">
    <source>
        <dbReference type="ARBA" id="ARBA00022797"/>
    </source>
</evidence>
<evidence type="ECO:0000313" key="12">
    <source>
        <dbReference type="Proteomes" id="UP001482520"/>
    </source>
</evidence>
<gene>
    <name evidence="11" type="primary">catC</name>
    <name evidence="11" type="ORF">V6R90_05525</name>
</gene>
<proteinExistence type="inferred from homology"/>
<sequence length="93" mass="10346">MLFHVRMDVAIPHDLDPEVRADLVAREKARALDLQASGVWPELWRIVGEYANVSIFDVESNDALHDLLASLPLFPFMSIQVTPLATHPSKLGA</sequence>
<dbReference type="InterPro" id="IPR011008">
    <property type="entry name" value="Dimeric_a/b-barrel"/>
</dbReference>
<dbReference type="GO" id="GO:0016159">
    <property type="term" value="F:muconolactone delta-isomerase activity"/>
    <property type="evidence" value="ECO:0007669"/>
    <property type="project" value="UniProtKB-EC"/>
</dbReference>
<comment type="pathway">
    <text evidence="2 9">Aromatic compound metabolism; beta-ketoadipate pathway; 5-oxo-4,5-dihydro-2-furylacetate from catechol: step 3/3.</text>
</comment>
<evidence type="ECO:0000256" key="7">
    <source>
        <dbReference type="ARBA" id="ARBA00023235"/>
    </source>
</evidence>
<evidence type="ECO:0000256" key="5">
    <source>
        <dbReference type="ARBA" id="ARBA00012070"/>
    </source>
</evidence>
<accession>A0ABV1NW34</accession>
<evidence type="ECO:0000256" key="3">
    <source>
        <dbReference type="ARBA" id="ARBA00010882"/>
    </source>
</evidence>
<feature type="domain" description="Muconolactone isomerase" evidence="10">
    <location>
        <begin position="1"/>
        <end position="89"/>
    </location>
</feature>
<comment type="caution">
    <text evidence="11">The sequence shown here is derived from an EMBL/GenBank/DDBJ whole genome shotgun (WGS) entry which is preliminary data.</text>
</comment>
<dbReference type="EC" id="5.3.3.4" evidence="5 8"/>
<dbReference type="Gene3D" id="3.30.70.1060">
    <property type="entry name" value="Dimeric alpha+beta barrel"/>
    <property type="match status" value="1"/>
</dbReference>
<evidence type="ECO:0000259" key="10">
    <source>
        <dbReference type="Pfam" id="PF02426"/>
    </source>
</evidence>
<name>A0ABV1NW34_9ACTN</name>
<evidence type="ECO:0000256" key="4">
    <source>
        <dbReference type="ARBA" id="ARBA00011365"/>
    </source>
</evidence>
<reference evidence="11 12" key="1">
    <citation type="submission" date="2024-02" db="EMBL/GenBank/DDBJ databases">
        <title>Full genome sequence of Nocardioides kribbensis.</title>
        <authorList>
            <person name="Poletto B.L."/>
            <person name="Silva G."/>
            <person name="Galante D."/>
            <person name="Campos K.R."/>
            <person name="Santos M.B.N."/>
            <person name="Sacchi C.T."/>
        </authorList>
    </citation>
    <scope>NUCLEOTIDE SEQUENCE [LARGE SCALE GENOMIC DNA]</scope>
    <source>
        <strain evidence="11 12">O4R</strain>
    </source>
</reference>
<keyword evidence="7 9" id="KW-0413">Isomerase</keyword>
<protein>
    <recommendedName>
        <fullName evidence="5 8">Muconolactone Delta-isomerase</fullName>
        <shortName evidence="9">MIase</shortName>
        <ecNumber evidence="5 8">5.3.3.4</ecNumber>
    </recommendedName>
</protein>